<feature type="non-terminal residue" evidence="10">
    <location>
        <position position="470"/>
    </location>
</feature>
<keyword evidence="4 8" id="KW-0479">Metal-binding</keyword>
<keyword evidence="6 8" id="KW-0408">Iron</keyword>
<dbReference type="GO" id="GO:0020037">
    <property type="term" value="F:heme binding"/>
    <property type="evidence" value="ECO:0007669"/>
    <property type="project" value="InterPro"/>
</dbReference>
<dbReference type="PANTHER" id="PTHR24279">
    <property type="entry name" value="CYTOCHROME P450"/>
    <property type="match status" value="1"/>
</dbReference>
<evidence type="ECO:0000313" key="11">
    <source>
        <dbReference type="Proteomes" id="UP001153678"/>
    </source>
</evidence>
<feature type="binding site" description="axial binding residue" evidence="8">
    <location>
        <position position="416"/>
    </location>
    <ligand>
        <name>heme</name>
        <dbReference type="ChEBI" id="CHEBI:30413"/>
    </ligand>
    <ligandPart>
        <name>Fe</name>
        <dbReference type="ChEBI" id="CHEBI:18248"/>
    </ligandPart>
</feature>
<protein>
    <submittedName>
        <fullName evidence="10">3605_t:CDS:1</fullName>
    </submittedName>
</protein>
<evidence type="ECO:0000256" key="6">
    <source>
        <dbReference type="ARBA" id="ARBA00023004"/>
    </source>
</evidence>
<dbReference type="PRINTS" id="PR00463">
    <property type="entry name" value="EP450I"/>
</dbReference>
<dbReference type="OrthoDB" id="1470350at2759"/>
<evidence type="ECO:0000256" key="1">
    <source>
        <dbReference type="ARBA" id="ARBA00001971"/>
    </source>
</evidence>
<dbReference type="EMBL" id="CAMKVN010005343">
    <property type="protein sequence ID" value="CAI2188680.1"/>
    <property type="molecule type" value="Genomic_DNA"/>
</dbReference>
<accession>A0A9W4X1N7</accession>
<evidence type="ECO:0000313" key="10">
    <source>
        <dbReference type="EMBL" id="CAI2188680.1"/>
    </source>
</evidence>
<dbReference type="GO" id="GO:0005506">
    <property type="term" value="F:iron ion binding"/>
    <property type="evidence" value="ECO:0007669"/>
    <property type="project" value="InterPro"/>
</dbReference>
<dbReference type="InterPro" id="IPR001128">
    <property type="entry name" value="Cyt_P450"/>
</dbReference>
<dbReference type="AlphaFoldDB" id="A0A9W4X1N7"/>
<dbReference type="InterPro" id="IPR036396">
    <property type="entry name" value="Cyt_P450_sf"/>
</dbReference>
<gene>
    <name evidence="10" type="ORF">FWILDA_LOCUS13701</name>
</gene>
<comment type="caution">
    <text evidence="10">The sequence shown here is derived from an EMBL/GenBank/DDBJ whole genome shotgun (WGS) entry which is preliminary data.</text>
</comment>
<comment type="similarity">
    <text evidence="2 9">Belongs to the cytochrome P450 family.</text>
</comment>
<evidence type="ECO:0000256" key="2">
    <source>
        <dbReference type="ARBA" id="ARBA00010617"/>
    </source>
</evidence>
<keyword evidence="5 9" id="KW-0560">Oxidoreductase</keyword>
<evidence type="ECO:0000256" key="5">
    <source>
        <dbReference type="ARBA" id="ARBA00023002"/>
    </source>
</evidence>
<dbReference type="InterPro" id="IPR050479">
    <property type="entry name" value="CYP11_CYP27_families"/>
</dbReference>
<sequence length="470" mass="55062">ECQKKYGDICEFYIGNPSNKTRGVILGRSDFLEKIYSTKIQTSNFIHRTPPNDGLDEYGFSTKGIVYNRNFDTWIYYRKFFMRAIMAPKFIKQTLVWTEGNFEEMESYWKELYGKDSFELDLSQWLLRFTTETIFQITSNKKVYALANYFNKLSPKGKLGFDTTVLKESEEFIHRVEDFITSLIYFLLTPKFLRYFPIGGSYQRTLKLLKERDNLINDLMNLVAKRREEIDNTPLDEPITPDMLTMLITVNTKRSIIENTNDANTEPMTDDAIVGNFMEAVAGGVDTTAASACYVGYYLAQYPEVKKRVFEEIDSKFTRDQKLTLEVLDKLPYCEAVIRETSRLLPIADLNYRMNTKEEILGGYVIPAETQIYIHHYGMNKHKAHWSNPEEFNPDRFLNDREKSMNFQFGGGIRMCPGRNLAMMELKALMVLMYRKYDIELADKNVPLKTHYTIIRHCDEFRVRLKPRVI</sequence>
<evidence type="ECO:0000256" key="9">
    <source>
        <dbReference type="RuleBase" id="RU000461"/>
    </source>
</evidence>
<dbReference type="GO" id="GO:0016705">
    <property type="term" value="F:oxidoreductase activity, acting on paired donors, with incorporation or reduction of molecular oxygen"/>
    <property type="evidence" value="ECO:0007669"/>
    <property type="project" value="InterPro"/>
</dbReference>
<evidence type="ECO:0000256" key="8">
    <source>
        <dbReference type="PIRSR" id="PIRSR602401-1"/>
    </source>
</evidence>
<dbReference type="Proteomes" id="UP001153678">
    <property type="component" value="Unassembled WGS sequence"/>
</dbReference>
<reference evidence="10" key="1">
    <citation type="submission" date="2022-08" db="EMBL/GenBank/DDBJ databases">
        <authorList>
            <person name="Kallberg Y."/>
            <person name="Tangrot J."/>
            <person name="Rosling A."/>
        </authorList>
    </citation>
    <scope>NUCLEOTIDE SEQUENCE</scope>
    <source>
        <strain evidence="10">Wild A</strain>
    </source>
</reference>
<dbReference type="PRINTS" id="PR00385">
    <property type="entry name" value="P450"/>
</dbReference>
<dbReference type="Gene3D" id="1.10.630.10">
    <property type="entry name" value="Cytochrome P450"/>
    <property type="match status" value="1"/>
</dbReference>
<dbReference type="PANTHER" id="PTHR24279:SF120">
    <property type="entry name" value="CYTOCHROME P450"/>
    <property type="match status" value="1"/>
</dbReference>
<dbReference type="Pfam" id="PF00067">
    <property type="entry name" value="p450"/>
    <property type="match status" value="1"/>
</dbReference>
<organism evidence="10 11">
    <name type="scientific">Funneliformis geosporum</name>
    <dbReference type="NCBI Taxonomy" id="1117311"/>
    <lineage>
        <taxon>Eukaryota</taxon>
        <taxon>Fungi</taxon>
        <taxon>Fungi incertae sedis</taxon>
        <taxon>Mucoromycota</taxon>
        <taxon>Glomeromycotina</taxon>
        <taxon>Glomeromycetes</taxon>
        <taxon>Glomerales</taxon>
        <taxon>Glomeraceae</taxon>
        <taxon>Funneliformis</taxon>
    </lineage>
</organism>
<keyword evidence="7 9" id="KW-0503">Monooxygenase</keyword>
<dbReference type="GO" id="GO:0004497">
    <property type="term" value="F:monooxygenase activity"/>
    <property type="evidence" value="ECO:0007669"/>
    <property type="project" value="UniProtKB-KW"/>
</dbReference>
<evidence type="ECO:0000256" key="4">
    <source>
        <dbReference type="ARBA" id="ARBA00022723"/>
    </source>
</evidence>
<dbReference type="SUPFAM" id="SSF48264">
    <property type="entry name" value="Cytochrome P450"/>
    <property type="match status" value="1"/>
</dbReference>
<keyword evidence="3 8" id="KW-0349">Heme</keyword>
<dbReference type="InterPro" id="IPR002401">
    <property type="entry name" value="Cyt_P450_E_grp-I"/>
</dbReference>
<evidence type="ECO:0000256" key="3">
    <source>
        <dbReference type="ARBA" id="ARBA00022617"/>
    </source>
</evidence>
<keyword evidence="11" id="KW-1185">Reference proteome</keyword>
<evidence type="ECO:0000256" key="7">
    <source>
        <dbReference type="ARBA" id="ARBA00023033"/>
    </source>
</evidence>
<name>A0A9W4X1N7_9GLOM</name>
<dbReference type="InterPro" id="IPR017972">
    <property type="entry name" value="Cyt_P450_CS"/>
</dbReference>
<proteinExistence type="inferred from homology"/>
<comment type="cofactor">
    <cofactor evidence="1 8">
        <name>heme</name>
        <dbReference type="ChEBI" id="CHEBI:30413"/>
    </cofactor>
</comment>
<dbReference type="PROSITE" id="PS00086">
    <property type="entry name" value="CYTOCHROME_P450"/>
    <property type="match status" value="1"/>
</dbReference>